<gene>
    <name evidence="3" type="ORF">AABB81_14870</name>
</gene>
<dbReference type="InterPro" id="IPR002347">
    <property type="entry name" value="SDR_fam"/>
</dbReference>
<dbReference type="PROSITE" id="PS00061">
    <property type="entry name" value="ADH_SHORT"/>
    <property type="match status" value="1"/>
</dbReference>
<dbReference type="RefSeq" id="WP_342161348.1">
    <property type="nucleotide sequence ID" value="NZ_JBCDNA010000003.1"/>
</dbReference>
<dbReference type="InterPro" id="IPR036291">
    <property type="entry name" value="NAD(P)-bd_dom_sf"/>
</dbReference>
<evidence type="ECO:0000256" key="2">
    <source>
        <dbReference type="ARBA" id="ARBA00023002"/>
    </source>
</evidence>
<sequence>MVKSAKKIVIIGIGNIGFSILKQLNNTNDTVEIIAIARRYPTYLEDYSSQINDNIKLTFIEADATDESKFQEIVNGENLNDINVLISTVGFSSQSYDFDEYQKDFNSNFYGNVIPIKALLNKIPIHSGSRIIIISSTSGNKAPKTVNSYAPSKFALETFSSALQQELIEDGIFVDIIRPTNIINEFSDVFKTNRGISANLVGARILKLIQLTLRGSQVSGKKIFVPYYFFGLRILERVFPNILNHIFGLNSKSKRRREYKKHFVNKVLITGGSSGLGLELAKIYAKHSGEVIITGRNGEKLVEAHNQLKKISNCKVITKQIDFISIHDLKDFLKEIGNVDLLINNAGQHLSRSIKETSINEYVEILNANFFSPLLLANHLIFNSNTRKVINILSTTAICGRKNHSAYSSSKSALWAYSRSLRRHKGNRIQVLEVIPSTFKSDLNRNARKKVNEAIVKSKNDLLESKEVAERVVKAEKSGKDILFIPFKSRLFLLLESLCYPIFRKMFLK</sequence>
<evidence type="ECO:0000256" key="1">
    <source>
        <dbReference type="ARBA" id="ARBA00006484"/>
    </source>
</evidence>
<dbReference type="PANTHER" id="PTHR44196:SF1">
    <property type="entry name" value="DEHYDROGENASE_REDUCTASE SDR FAMILY MEMBER 7B"/>
    <property type="match status" value="1"/>
</dbReference>
<dbReference type="InterPro" id="IPR020904">
    <property type="entry name" value="Sc_DH/Rdtase_CS"/>
</dbReference>
<keyword evidence="4" id="KW-1185">Reference proteome</keyword>
<evidence type="ECO:0000313" key="4">
    <source>
        <dbReference type="Proteomes" id="UP001474120"/>
    </source>
</evidence>
<name>A0ABU9L440_9FLAO</name>
<dbReference type="Proteomes" id="UP001474120">
    <property type="component" value="Unassembled WGS sequence"/>
</dbReference>
<comment type="caution">
    <text evidence="3">The sequence shown here is derived from an EMBL/GenBank/DDBJ whole genome shotgun (WGS) entry which is preliminary data.</text>
</comment>
<dbReference type="EMBL" id="JBCDNA010000003">
    <property type="protein sequence ID" value="MEL4457188.1"/>
    <property type="molecule type" value="Genomic_DNA"/>
</dbReference>
<dbReference type="PRINTS" id="PR00081">
    <property type="entry name" value="GDHRDH"/>
</dbReference>
<organism evidence="3 4">
    <name type="scientific">Lutimonas vermicola</name>
    <dbReference type="NCBI Taxonomy" id="414288"/>
    <lineage>
        <taxon>Bacteria</taxon>
        <taxon>Pseudomonadati</taxon>
        <taxon>Bacteroidota</taxon>
        <taxon>Flavobacteriia</taxon>
        <taxon>Flavobacteriales</taxon>
        <taxon>Flavobacteriaceae</taxon>
        <taxon>Lutimonas</taxon>
    </lineage>
</organism>
<reference evidence="3 4" key="1">
    <citation type="submission" date="2024-04" db="EMBL/GenBank/DDBJ databases">
        <title>whole genome sequencing of Lutimonas vermicola strain IMCC1616.</title>
        <authorList>
            <person name="Bae S.S."/>
        </authorList>
    </citation>
    <scope>NUCLEOTIDE SEQUENCE [LARGE SCALE GENOMIC DNA]</scope>
    <source>
        <strain evidence="3 4">IMCC1616</strain>
    </source>
</reference>
<dbReference type="SUPFAM" id="SSF51735">
    <property type="entry name" value="NAD(P)-binding Rossmann-fold domains"/>
    <property type="match status" value="2"/>
</dbReference>
<dbReference type="PRINTS" id="PR00080">
    <property type="entry name" value="SDRFAMILY"/>
</dbReference>
<evidence type="ECO:0000313" key="3">
    <source>
        <dbReference type="EMBL" id="MEL4457188.1"/>
    </source>
</evidence>
<dbReference type="Gene3D" id="3.40.50.720">
    <property type="entry name" value="NAD(P)-binding Rossmann-like Domain"/>
    <property type="match status" value="2"/>
</dbReference>
<dbReference type="Pfam" id="PF00106">
    <property type="entry name" value="adh_short"/>
    <property type="match status" value="2"/>
</dbReference>
<dbReference type="CDD" id="cd05233">
    <property type="entry name" value="SDR_c"/>
    <property type="match status" value="1"/>
</dbReference>
<proteinExistence type="inferred from homology"/>
<comment type="similarity">
    <text evidence="1">Belongs to the short-chain dehydrogenases/reductases (SDR) family.</text>
</comment>
<protein>
    <submittedName>
        <fullName evidence="3">SDR family NAD(P)-dependent oxidoreductase</fullName>
    </submittedName>
</protein>
<dbReference type="PANTHER" id="PTHR44196">
    <property type="entry name" value="DEHYDROGENASE/REDUCTASE SDR FAMILY MEMBER 7B"/>
    <property type="match status" value="1"/>
</dbReference>
<accession>A0ABU9L440</accession>
<keyword evidence="2" id="KW-0560">Oxidoreductase</keyword>